<accession>A0A8J6ZPV9</accession>
<dbReference type="Proteomes" id="UP000622533">
    <property type="component" value="Unassembled WGS sequence"/>
</dbReference>
<evidence type="ECO:0000313" key="4">
    <source>
        <dbReference type="Proteomes" id="UP000622533"/>
    </source>
</evidence>
<comment type="caution">
    <text evidence="3">The sequence shown here is derived from an EMBL/GenBank/DDBJ whole genome shotgun (WGS) entry which is preliminary data.</text>
</comment>
<sequence>MNHNNNDKISQEKEFLIKTFLQESNGNWCSQRRYYALPNGKIKEITKTVTMRFLDRGSPELTDLAKLHELDETAELTCGSYVEWNTVDAETGEQGSKRWTVLGSLGTTMYFGRNFPVPKLVVAEYYFRDANTIYLWTEENGALFEEELKMIGKKYRTRQTVISRGGEQQMIAQYLENIIK</sequence>
<evidence type="ECO:0000256" key="1">
    <source>
        <dbReference type="ARBA" id="ARBA00010681"/>
    </source>
</evidence>
<name>A0A8J6ZPV9_DESMC</name>
<dbReference type="GO" id="GO:0016829">
    <property type="term" value="F:lyase activity"/>
    <property type="evidence" value="ECO:0007669"/>
    <property type="project" value="UniProtKB-KW"/>
</dbReference>
<gene>
    <name evidence="3" type="ORF">IQ276_24625</name>
</gene>
<dbReference type="Gene3D" id="2.40.128.20">
    <property type="match status" value="1"/>
</dbReference>
<dbReference type="InterPro" id="IPR012674">
    <property type="entry name" value="Calycin"/>
</dbReference>
<evidence type="ECO:0000256" key="2">
    <source>
        <dbReference type="ARBA" id="ARBA00023239"/>
    </source>
</evidence>
<comment type="similarity">
    <text evidence="1">Belongs to the CpcS/CpeS biliprotein lyase family.</text>
</comment>
<organism evidence="3 4">
    <name type="scientific">Desmonostoc muscorum LEGE 12446</name>
    <dbReference type="NCBI Taxonomy" id="1828758"/>
    <lineage>
        <taxon>Bacteria</taxon>
        <taxon>Bacillati</taxon>
        <taxon>Cyanobacteriota</taxon>
        <taxon>Cyanophyceae</taxon>
        <taxon>Nostocales</taxon>
        <taxon>Nostocaceae</taxon>
        <taxon>Desmonostoc</taxon>
    </lineage>
</organism>
<dbReference type="AlphaFoldDB" id="A0A8J6ZPV9"/>
<keyword evidence="4" id="KW-1185">Reference proteome</keyword>
<dbReference type="EMBL" id="JADEXS010000425">
    <property type="protein sequence ID" value="MBE9025490.1"/>
    <property type="molecule type" value="Genomic_DNA"/>
</dbReference>
<dbReference type="InterPro" id="IPR018536">
    <property type="entry name" value="CpcS/CpeS"/>
</dbReference>
<protein>
    <submittedName>
        <fullName evidence="3">Phycobiliprotein lyase</fullName>
    </submittedName>
</protein>
<proteinExistence type="inferred from homology"/>
<evidence type="ECO:0000313" key="3">
    <source>
        <dbReference type="EMBL" id="MBE9025490.1"/>
    </source>
</evidence>
<reference evidence="3" key="1">
    <citation type="submission" date="2020-10" db="EMBL/GenBank/DDBJ databases">
        <authorList>
            <person name="Castelo-Branco R."/>
            <person name="Eusebio N."/>
            <person name="Adriana R."/>
            <person name="Vieira A."/>
            <person name="Brugerolle De Fraissinette N."/>
            <person name="Rezende De Castro R."/>
            <person name="Schneider M.P."/>
            <person name="Vasconcelos V."/>
            <person name="Leao P.N."/>
        </authorList>
    </citation>
    <scope>NUCLEOTIDE SEQUENCE</scope>
    <source>
        <strain evidence="3">LEGE 12446</strain>
    </source>
</reference>
<dbReference type="Pfam" id="PF09367">
    <property type="entry name" value="CpeS"/>
    <property type="match status" value="1"/>
</dbReference>
<keyword evidence="2 3" id="KW-0456">Lyase</keyword>
<dbReference type="RefSeq" id="WP_193920542.1">
    <property type="nucleotide sequence ID" value="NZ_JADEXS020000001.1"/>
</dbReference>